<protein>
    <submittedName>
        <fullName evidence="7">TerB family tellurite resistance protein</fullName>
    </submittedName>
</protein>
<sequence>MSYLFGLIQSIFSIGFTLITMIFTIILAFVIAGIAAFKGRSPLFWGILGFFFPWIVFIMPFIPRKMPKFVGDLKYHEAFRGKNPVVASIMALSAIVAKSDGSISREEIKVVKQFVVKTFGLSYEELNDYAGAFEYGKDHPEQYKEFTHVITSYYSRKDILVAIAYLLVKITMQDGTSISVAEDEQVRSILAELGISRYEYESIKASFRQEQYSYGYSNYSQYGYNQSNSSGFHTQGTQSLTKKYADVLGVDENASLSEIKKAYRKLVKEYHPDKMAAESMPEDYAKFANQKIIEINEAYEYLKNLRENG</sequence>
<evidence type="ECO:0000256" key="5">
    <source>
        <dbReference type="SAM" id="Phobius"/>
    </source>
</evidence>
<dbReference type="Gene3D" id="1.10.3680.10">
    <property type="entry name" value="TerB-like"/>
    <property type="match status" value="1"/>
</dbReference>
<evidence type="ECO:0000256" key="4">
    <source>
        <dbReference type="ARBA" id="ARBA00022824"/>
    </source>
</evidence>
<dbReference type="Gene3D" id="1.10.287.110">
    <property type="entry name" value="DnaJ domain"/>
    <property type="match status" value="1"/>
</dbReference>
<dbReference type="InterPro" id="IPR036869">
    <property type="entry name" value="J_dom_sf"/>
</dbReference>
<evidence type="ECO:0000256" key="2">
    <source>
        <dbReference type="ARBA" id="ARBA00022705"/>
    </source>
</evidence>
<comment type="subcellular location">
    <subcellularLocation>
        <location evidence="1">Endoplasmic reticulum</location>
    </subcellularLocation>
</comment>
<evidence type="ECO:0000256" key="1">
    <source>
        <dbReference type="ARBA" id="ARBA00004240"/>
    </source>
</evidence>
<dbReference type="PANTHER" id="PTHR44140:SF2">
    <property type="entry name" value="LD25575P"/>
    <property type="match status" value="1"/>
</dbReference>
<dbReference type="GO" id="GO:0034975">
    <property type="term" value="P:protein folding in endoplasmic reticulum"/>
    <property type="evidence" value="ECO:0007669"/>
    <property type="project" value="TreeGrafter"/>
</dbReference>
<dbReference type="PANTHER" id="PTHR44140">
    <property type="entry name" value="LD25575P"/>
    <property type="match status" value="1"/>
</dbReference>
<gene>
    <name evidence="7" type="ORF">H8718_00245</name>
</gene>
<dbReference type="SUPFAM" id="SSF46565">
    <property type="entry name" value="Chaperone J-domain"/>
    <property type="match status" value="1"/>
</dbReference>
<evidence type="ECO:0000313" key="8">
    <source>
        <dbReference type="Proteomes" id="UP000655830"/>
    </source>
</evidence>
<dbReference type="GO" id="GO:0051087">
    <property type="term" value="F:protein-folding chaperone binding"/>
    <property type="evidence" value="ECO:0007669"/>
    <property type="project" value="TreeGrafter"/>
</dbReference>
<comment type="caution">
    <text evidence="7">The sequence shown here is derived from an EMBL/GenBank/DDBJ whole genome shotgun (WGS) entry which is preliminary data.</text>
</comment>
<evidence type="ECO:0000313" key="7">
    <source>
        <dbReference type="EMBL" id="MBC8577969.1"/>
    </source>
</evidence>
<organism evidence="7 8">
    <name type="scientific">Zhenhengia yiwuensis</name>
    <dbReference type="NCBI Taxonomy" id="2763666"/>
    <lineage>
        <taxon>Bacteria</taxon>
        <taxon>Bacillati</taxon>
        <taxon>Bacillota</taxon>
        <taxon>Clostridia</taxon>
        <taxon>Lachnospirales</taxon>
        <taxon>Lachnospiraceae</taxon>
        <taxon>Zhenhengia</taxon>
    </lineage>
</organism>
<dbReference type="GO" id="GO:0051787">
    <property type="term" value="F:misfolded protein binding"/>
    <property type="evidence" value="ECO:0007669"/>
    <property type="project" value="TreeGrafter"/>
</dbReference>
<keyword evidence="4" id="KW-0256">Endoplasmic reticulum</keyword>
<keyword evidence="5" id="KW-0812">Transmembrane</keyword>
<dbReference type="PRINTS" id="PR00625">
    <property type="entry name" value="JDOMAIN"/>
</dbReference>
<evidence type="ECO:0000256" key="3">
    <source>
        <dbReference type="ARBA" id="ARBA00022729"/>
    </source>
</evidence>
<keyword evidence="5" id="KW-1133">Transmembrane helix</keyword>
<dbReference type="InterPro" id="IPR001623">
    <property type="entry name" value="DnaJ_domain"/>
</dbReference>
<accession>A0A926ECX5</accession>
<dbReference type="Pfam" id="PF05099">
    <property type="entry name" value="TerB"/>
    <property type="match status" value="1"/>
</dbReference>
<feature type="domain" description="J" evidence="6">
    <location>
        <begin position="243"/>
        <end position="307"/>
    </location>
</feature>
<dbReference type="SMART" id="SM00271">
    <property type="entry name" value="DnaJ"/>
    <property type="match status" value="1"/>
</dbReference>
<dbReference type="Pfam" id="PF00226">
    <property type="entry name" value="DnaJ"/>
    <property type="match status" value="1"/>
</dbReference>
<dbReference type="CDD" id="cd06257">
    <property type="entry name" value="DnaJ"/>
    <property type="match status" value="1"/>
</dbReference>
<keyword evidence="3" id="KW-0732">Signal</keyword>
<dbReference type="InterPro" id="IPR029024">
    <property type="entry name" value="TerB-like"/>
</dbReference>
<feature type="transmembrane region" description="Helical" evidence="5">
    <location>
        <begin position="43"/>
        <end position="62"/>
    </location>
</feature>
<keyword evidence="8" id="KW-1185">Reference proteome</keyword>
<dbReference type="Proteomes" id="UP000655830">
    <property type="component" value="Unassembled WGS sequence"/>
</dbReference>
<dbReference type="GO" id="GO:0006260">
    <property type="term" value="P:DNA replication"/>
    <property type="evidence" value="ECO:0007669"/>
    <property type="project" value="UniProtKB-KW"/>
</dbReference>
<dbReference type="AlphaFoldDB" id="A0A926ECX5"/>
<dbReference type="EMBL" id="JACRSY010000001">
    <property type="protein sequence ID" value="MBC8577969.1"/>
    <property type="molecule type" value="Genomic_DNA"/>
</dbReference>
<dbReference type="SUPFAM" id="SSF158682">
    <property type="entry name" value="TerB-like"/>
    <property type="match status" value="1"/>
</dbReference>
<name>A0A926ECX5_9FIRM</name>
<keyword evidence="5" id="KW-0472">Membrane</keyword>
<reference evidence="7" key="1">
    <citation type="submission" date="2020-08" db="EMBL/GenBank/DDBJ databases">
        <title>Genome public.</title>
        <authorList>
            <person name="Liu C."/>
            <person name="Sun Q."/>
        </authorList>
    </citation>
    <scope>NUCLEOTIDE SEQUENCE</scope>
    <source>
        <strain evidence="7">NSJ-12</strain>
    </source>
</reference>
<dbReference type="CDD" id="cd07177">
    <property type="entry name" value="terB_like"/>
    <property type="match status" value="1"/>
</dbReference>
<evidence type="ECO:0000259" key="6">
    <source>
        <dbReference type="PROSITE" id="PS50076"/>
    </source>
</evidence>
<dbReference type="InterPro" id="IPR007791">
    <property type="entry name" value="DjlA_N"/>
</dbReference>
<proteinExistence type="predicted"/>
<dbReference type="InterPro" id="IPR051727">
    <property type="entry name" value="DnaJ_C3_Co-chaperones"/>
</dbReference>
<feature type="transmembrane region" description="Helical" evidence="5">
    <location>
        <begin position="12"/>
        <end position="37"/>
    </location>
</feature>
<dbReference type="RefSeq" id="WP_249331089.1">
    <property type="nucleotide sequence ID" value="NZ_JACRSY010000001.1"/>
</dbReference>
<dbReference type="PROSITE" id="PS50076">
    <property type="entry name" value="DNAJ_2"/>
    <property type="match status" value="1"/>
</dbReference>
<keyword evidence="2" id="KW-0235">DNA replication</keyword>